<dbReference type="AlphaFoldDB" id="A0A1F6PEB5"/>
<name>A0A1F6PEB5_9BACT</name>
<evidence type="ECO:0000313" key="1">
    <source>
        <dbReference type="EMBL" id="OGH94400.1"/>
    </source>
</evidence>
<evidence type="ECO:0000313" key="2">
    <source>
        <dbReference type="Proteomes" id="UP000178254"/>
    </source>
</evidence>
<proteinExistence type="predicted"/>
<dbReference type="STRING" id="1798709.A2538_00795"/>
<accession>A0A1F6PEB5</accession>
<gene>
    <name evidence="1" type="ORF">A2538_00795</name>
</gene>
<dbReference type="Proteomes" id="UP000178254">
    <property type="component" value="Unassembled WGS sequence"/>
</dbReference>
<organism evidence="1 2">
    <name type="scientific">Candidatus Magasanikbacteria bacterium RIFOXYD2_FULL_41_14</name>
    <dbReference type="NCBI Taxonomy" id="1798709"/>
    <lineage>
        <taxon>Bacteria</taxon>
        <taxon>Candidatus Magasanikiibacteriota</taxon>
    </lineage>
</organism>
<dbReference type="Pfam" id="PF18924">
    <property type="entry name" value="DUF5674"/>
    <property type="match status" value="1"/>
</dbReference>
<sequence>MLVTDQPITIAKIKEIASQRMGDMVKIVVDLERGKMALGGEMHADEEQLLLEDGSKQSDLWGINIYPDLSAADRIEFDSMINIRPRQNNRSRSVEDEQIREQILALVDKLIK</sequence>
<reference evidence="1 2" key="1">
    <citation type="journal article" date="2016" name="Nat. Commun.">
        <title>Thousands of microbial genomes shed light on interconnected biogeochemical processes in an aquifer system.</title>
        <authorList>
            <person name="Anantharaman K."/>
            <person name="Brown C.T."/>
            <person name="Hug L.A."/>
            <person name="Sharon I."/>
            <person name="Castelle C.J."/>
            <person name="Probst A.J."/>
            <person name="Thomas B.C."/>
            <person name="Singh A."/>
            <person name="Wilkins M.J."/>
            <person name="Karaoz U."/>
            <person name="Brodie E.L."/>
            <person name="Williams K.H."/>
            <person name="Hubbard S.S."/>
            <person name="Banfield J.F."/>
        </authorList>
    </citation>
    <scope>NUCLEOTIDE SEQUENCE [LARGE SCALE GENOMIC DNA]</scope>
</reference>
<dbReference type="InterPro" id="IPR043731">
    <property type="entry name" value="DUF5674"/>
</dbReference>
<comment type="caution">
    <text evidence="1">The sequence shown here is derived from an EMBL/GenBank/DDBJ whole genome shotgun (WGS) entry which is preliminary data.</text>
</comment>
<protein>
    <submittedName>
        <fullName evidence="1">Uncharacterized protein</fullName>
    </submittedName>
</protein>
<dbReference type="EMBL" id="MFRE01000009">
    <property type="protein sequence ID" value="OGH94400.1"/>
    <property type="molecule type" value="Genomic_DNA"/>
</dbReference>